<feature type="region of interest" description="Disordered" evidence="1">
    <location>
        <begin position="159"/>
        <end position="186"/>
    </location>
</feature>
<dbReference type="AlphaFoldDB" id="A0A1B2DHH4"/>
<dbReference type="RefSeq" id="WP_099518358.1">
    <property type="nucleotide sequence ID" value="NZ_CP016808.1"/>
</dbReference>
<dbReference type="Gene3D" id="3.90.1200.10">
    <property type="match status" value="1"/>
</dbReference>
<dbReference type="InterPro" id="IPR011009">
    <property type="entry name" value="Kinase-like_dom_sf"/>
</dbReference>
<dbReference type="Gene3D" id="3.30.200.20">
    <property type="entry name" value="Phosphorylase Kinase, domain 1"/>
    <property type="match status" value="1"/>
</dbReference>
<sequence>MMQTITGLMSQYPLQVKSMKLISDKGKKATWSLVTSAGTKILKKAPVSKQRLLFLLQAIRHLQKNGAPIPRMVATTDGKDYAEDSSGSCYVLSDAAEGESPSYVTGDLLLIMKELGKFHMASRGFQSAYTTDEREHLGSWGRGYAKHLDQLERFKGMALSGSNSRKSSRSGKSSSIRSSSSSSNSNNSEFERLFLLHADKFIDQGKAALHLIQSSPYTNWVNKVAVQKNLCHQDFAAANLIKTRQGLAIIDMDSLTFDLPARDIRKIFNKVMKKHGWSSAKAISMLRAYREAHPLSAEECSVIYADLLFPHLFYGLSSKYFNRRTEWNAPQTIQKLKALITSDRERQQMLASWDSIVQQS</sequence>
<name>A0A1B2DHH4_9BACL</name>
<dbReference type="SUPFAM" id="SSF56112">
    <property type="entry name" value="Protein kinase-like (PK-like)"/>
    <property type="match status" value="1"/>
</dbReference>
<organism evidence="2">
    <name type="scientific">Paenibacillus sp. BIHB 4019</name>
    <dbReference type="NCBI Taxonomy" id="1870819"/>
    <lineage>
        <taxon>Bacteria</taxon>
        <taxon>Bacillati</taxon>
        <taxon>Bacillota</taxon>
        <taxon>Bacilli</taxon>
        <taxon>Bacillales</taxon>
        <taxon>Paenibacillaceae</taxon>
        <taxon>Paenibacillus</taxon>
    </lineage>
</organism>
<gene>
    <name evidence="2" type="ORF">BBD42_12225</name>
</gene>
<protein>
    <submittedName>
        <fullName evidence="2">Uncharacterized protein</fullName>
    </submittedName>
</protein>
<evidence type="ECO:0000256" key="1">
    <source>
        <dbReference type="SAM" id="MobiDB-lite"/>
    </source>
</evidence>
<dbReference type="GO" id="GO:0042601">
    <property type="term" value="C:endospore-forming forespore"/>
    <property type="evidence" value="ECO:0007669"/>
    <property type="project" value="TreeGrafter"/>
</dbReference>
<dbReference type="EMBL" id="CP016808">
    <property type="protein sequence ID" value="ANY67146.1"/>
    <property type="molecule type" value="Genomic_DNA"/>
</dbReference>
<feature type="compositionally biased region" description="Low complexity" evidence="1">
    <location>
        <begin position="160"/>
        <end position="186"/>
    </location>
</feature>
<proteinExistence type="predicted"/>
<dbReference type="PANTHER" id="PTHR39179:SF1">
    <property type="entry name" value="SPORE COAT PROTEIN I"/>
    <property type="match status" value="1"/>
</dbReference>
<dbReference type="PANTHER" id="PTHR39179">
    <property type="entry name" value="SPORE COAT PROTEIN I"/>
    <property type="match status" value="1"/>
</dbReference>
<accession>A0A1B2DHH4</accession>
<reference evidence="2" key="1">
    <citation type="submission" date="2016-08" db="EMBL/GenBank/DDBJ databases">
        <title>Complete Genome Seqeunce of Paenibacillus sp. BIHB 4019 from tea rhizoplane.</title>
        <authorList>
            <person name="Thakur R."/>
            <person name="Swarnkar M.K."/>
            <person name="Gulati A."/>
        </authorList>
    </citation>
    <scope>NUCLEOTIDE SEQUENCE [LARGE SCALE GENOMIC DNA]</scope>
    <source>
        <strain evidence="2">BIHB4019</strain>
    </source>
</reference>
<dbReference type="InterPro" id="IPR047175">
    <property type="entry name" value="CotS-like"/>
</dbReference>
<evidence type="ECO:0000313" key="2">
    <source>
        <dbReference type="EMBL" id="ANY67146.1"/>
    </source>
</evidence>